<evidence type="ECO:0000256" key="1">
    <source>
        <dbReference type="SAM" id="Coils"/>
    </source>
</evidence>
<gene>
    <name evidence="2" type="ORF">PSYMO_16813</name>
</gene>
<evidence type="ECO:0000313" key="2">
    <source>
        <dbReference type="EMBL" id="EGH23036.1"/>
    </source>
</evidence>
<dbReference type="InterPro" id="IPR046068">
    <property type="entry name" value="DUF6026"/>
</dbReference>
<evidence type="ECO:0008006" key="4">
    <source>
        <dbReference type="Google" id="ProtNLM"/>
    </source>
</evidence>
<organism evidence="2 3">
    <name type="scientific">Pseudomonas amygdali pv. mori str. 301020</name>
    <dbReference type="NCBI Taxonomy" id="629261"/>
    <lineage>
        <taxon>Bacteria</taxon>
        <taxon>Pseudomonadati</taxon>
        <taxon>Pseudomonadota</taxon>
        <taxon>Gammaproteobacteria</taxon>
        <taxon>Pseudomonadales</taxon>
        <taxon>Pseudomonadaceae</taxon>
        <taxon>Pseudomonas</taxon>
        <taxon>Pseudomonas amygdali</taxon>
    </lineage>
</organism>
<dbReference type="Proteomes" id="UP000003465">
    <property type="component" value="Unassembled WGS sequence"/>
</dbReference>
<dbReference type="Pfam" id="PF19491">
    <property type="entry name" value="DUF6026"/>
    <property type="match status" value="1"/>
</dbReference>
<reference evidence="2 3" key="1">
    <citation type="journal article" date="2011" name="PLoS Pathog.">
        <title>Dynamic evolution of pathogenicity revealed by sequencing and comparative genomics of 19 Pseudomonas syringae isolates.</title>
        <authorList>
            <person name="Baltrus D.A."/>
            <person name="Nishimura M.T."/>
            <person name="Romanchuk A."/>
            <person name="Chang J.H."/>
            <person name="Mukhtar M.S."/>
            <person name="Cherkis K."/>
            <person name="Roach J."/>
            <person name="Grant S.R."/>
            <person name="Jones C.D."/>
            <person name="Dangl J.L."/>
        </authorList>
    </citation>
    <scope>NUCLEOTIDE SEQUENCE [LARGE SCALE GENOMIC DNA]</scope>
    <source>
        <strain evidence="2 3">301020</strain>
    </source>
</reference>
<dbReference type="AlphaFoldDB" id="A0A656GAF6"/>
<proteinExistence type="predicted"/>
<accession>A0A656GAF6</accession>
<evidence type="ECO:0000313" key="3">
    <source>
        <dbReference type="Proteomes" id="UP000003465"/>
    </source>
</evidence>
<feature type="coiled-coil region" evidence="1">
    <location>
        <begin position="2"/>
        <end position="29"/>
    </location>
</feature>
<feature type="non-terminal residue" evidence="2">
    <location>
        <position position="1"/>
    </location>
</feature>
<keyword evidence="1" id="KW-0175">Coiled coil</keyword>
<protein>
    <recommendedName>
        <fullName evidence="4">Amino acid adenylation</fullName>
    </recommendedName>
</protein>
<sequence>YVTIRRDELRALKEEREQLQKKVAHLSSMLQQPHSSAPGKMLQA</sequence>
<dbReference type="EMBL" id="AEAG01000651">
    <property type="protein sequence ID" value="EGH23036.1"/>
    <property type="molecule type" value="Genomic_DNA"/>
</dbReference>
<comment type="caution">
    <text evidence="2">The sequence shown here is derived from an EMBL/GenBank/DDBJ whole genome shotgun (WGS) entry which is preliminary data.</text>
</comment>
<name>A0A656GAF6_PSEA0</name>